<evidence type="ECO:0000256" key="2">
    <source>
        <dbReference type="ARBA" id="ARBA00004651"/>
    </source>
</evidence>
<evidence type="ECO:0000256" key="12">
    <source>
        <dbReference type="ARBA" id="ARBA00022989"/>
    </source>
</evidence>
<evidence type="ECO:0000256" key="5">
    <source>
        <dbReference type="ARBA" id="ARBA00022475"/>
    </source>
</evidence>
<evidence type="ECO:0000256" key="16">
    <source>
        <dbReference type="ARBA" id="ARBA00068150"/>
    </source>
</evidence>
<dbReference type="CDD" id="cd00156">
    <property type="entry name" value="REC"/>
    <property type="match status" value="1"/>
</dbReference>
<comment type="subunit">
    <text evidence="15">At low DSF concentrations, interacts with RpfF.</text>
</comment>
<feature type="transmembrane region" description="Helical" evidence="20">
    <location>
        <begin position="12"/>
        <end position="30"/>
    </location>
</feature>
<organism evidence="25 26">
    <name type="scientific">Solirubrobacter pauli</name>
    <dbReference type="NCBI Taxonomy" id="166793"/>
    <lineage>
        <taxon>Bacteria</taxon>
        <taxon>Bacillati</taxon>
        <taxon>Actinomycetota</taxon>
        <taxon>Thermoleophilia</taxon>
        <taxon>Solirubrobacterales</taxon>
        <taxon>Solirubrobacteraceae</taxon>
        <taxon>Solirubrobacter</taxon>
    </lineage>
</organism>
<dbReference type="Pfam" id="PF13188">
    <property type="entry name" value="PAS_8"/>
    <property type="match status" value="1"/>
</dbReference>
<dbReference type="InterPro" id="IPR036641">
    <property type="entry name" value="HPT_dom_sf"/>
</dbReference>
<dbReference type="AlphaFoldDB" id="A0A660LFP5"/>
<keyword evidence="26" id="KW-1185">Reference proteome</keyword>
<dbReference type="SMART" id="SM00387">
    <property type="entry name" value="HATPase_c"/>
    <property type="match status" value="1"/>
</dbReference>
<dbReference type="PANTHER" id="PTHR45339:SF1">
    <property type="entry name" value="HYBRID SIGNAL TRANSDUCTION HISTIDINE KINASE J"/>
    <property type="match status" value="1"/>
</dbReference>
<dbReference type="GO" id="GO:0000155">
    <property type="term" value="F:phosphorelay sensor kinase activity"/>
    <property type="evidence" value="ECO:0007669"/>
    <property type="project" value="InterPro"/>
</dbReference>
<dbReference type="SMART" id="SM00091">
    <property type="entry name" value="PAS"/>
    <property type="match status" value="1"/>
</dbReference>
<sequence length="1076" mass="115818">MNHRRSLVRAPAASALLVLAVLAAILALLVDHRVSRDTLERTAVWRDELATIRGEASLARLNAEKRAAGDIRADVDGPLNGALDACDGLQASASNGLVVPAERLCQQVRLLRSTPRDDVVFAALLHERDRALAAVEDRRQQDERWLLRLELFLGALLVGLFVAASLMLRRARLRLAAQGEQHRTVLDSVGDGIMTTDGAGIVTYANPAANAMLGAADLRGQSLVGYPGSKPAATLLDGKTRHVDSEPFENPEGLKRIFRYTISPVRVGERVVGVTSVFRDVSERVRRERRIAAEHAAARVLATATSLEEAASRLVQEVCGALHWEVGAVWVVDGVDLQLRAFWSPREEMADEIQARMGELVLKRGDGLAGRAWAERGPVWIRDARQEARFAIARSFGVRAGFAVPVMSDATCLGVLQFFDTSVRDRDEELEATMRSVAGYLAQFIERRRAELELVHARDEALEAARLKSEFVANVSHEIRTPMNGVLGMADLLLDTSLDDEQRSFAETVKSSGASLLSIIDDILDFSKIEAGKLDLDPIVFDVREAVGDVCELLASRAHDRGLELVAQISDDVPQAVTGDEGRLRQILTNLIGNALKFTHEGEVVVTVTAQTGGLRIAVRDTGIGIAPELVEGLFDSFSQADSSTTRRYGGTGLGLAISRQLVEMMGGRIGAESEPGHGSTFWFTVRMPTATVQSVPLPRELAGLRVLIVDDNATNREILERRISSWRMNADSADGGEAGLVSVLKAREAGTPYDLVLLDHHMPGLDGLDVARELGPDGPRVILLSSAGRNRGGPGINATLTKPVRDSRLYDTIANTMAGDGTRVPGPAARPALPEERKSAPILLAEDNPTNQAVAVNILRKRGYRVEVVGNGEEAVAALRRGPFAAVLMDCQMPVLDGYAATAEIRDLEGDARHTPIIAMTAHAMEGARERCLEAGMDDYLSKPLRPEALDEVLAQWLDKPAPPVIDRSFLAALAKDVGGEDVVAEICDLFLSDVDVRVRAMRRAAEDGDADALRGAAHQLKGSAANIGAVAVSGAAAEVERIAHSGRLDGVEAALTRLADVVSMTWAALGKSAP</sequence>
<dbReference type="Gene3D" id="3.40.50.2300">
    <property type="match status" value="2"/>
</dbReference>
<evidence type="ECO:0000313" key="25">
    <source>
        <dbReference type="EMBL" id="RKQ93399.1"/>
    </source>
</evidence>
<dbReference type="SUPFAM" id="SSF55781">
    <property type="entry name" value="GAF domain-like"/>
    <property type="match status" value="1"/>
</dbReference>
<dbReference type="CDD" id="cd17546">
    <property type="entry name" value="REC_hyHK_CKI1_RcsC-like"/>
    <property type="match status" value="1"/>
</dbReference>
<proteinExistence type="inferred from homology"/>
<dbReference type="Gene3D" id="3.30.450.20">
    <property type="entry name" value="PAS domain"/>
    <property type="match status" value="1"/>
</dbReference>
<dbReference type="GO" id="GO:0005886">
    <property type="term" value="C:plasma membrane"/>
    <property type="evidence" value="ECO:0007669"/>
    <property type="project" value="UniProtKB-SubCell"/>
</dbReference>
<dbReference type="SMART" id="SM00388">
    <property type="entry name" value="HisKA"/>
    <property type="match status" value="1"/>
</dbReference>
<dbReference type="SUPFAM" id="SSF52172">
    <property type="entry name" value="CheY-like"/>
    <property type="match status" value="2"/>
</dbReference>
<dbReference type="CDD" id="cd00130">
    <property type="entry name" value="PAS"/>
    <property type="match status" value="1"/>
</dbReference>
<dbReference type="PRINTS" id="PR00344">
    <property type="entry name" value="BCTRLSENSOR"/>
</dbReference>
<keyword evidence="13" id="KW-0902">Two-component regulatory system</keyword>
<dbReference type="InterPro" id="IPR011006">
    <property type="entry name" value="CheY-like_superfamily"/>
</dbReference>
<dbReference type="Pfam" id="PF01627">
    <property type="entry name" value="Hpt"/>
    <property type="match status" value="1"/>
</dbReference>
<evidence type="ECO:0000256" key="6">
    <source>
        <dbReference type="ARBA" id="ARBA00022553"/>
    </source>
</evidence>
<feature type="domain" description="Histidine kinase" evidence="21">
    <location>
        <begin position="474"/>
        <end position="690"/>
    </location>
</feature>
<comment type="similarity">
    <text evidence="3">In the N-terminal section; belongs to the phytochrome family.</text>
</comment>
<evidence type="ECO:0000313" key="26">
    <source>
        <dbReference type="Proteomes" id="UP000278962"/>
    </source>
</evidence>
<dbReference type="SMART" id="SM00448">
    <property type="entry name" value="REC"/>
    <property type="match status" value="2"/>
</dbReference>
<accession>A0A660LFP5</accession>
<evidence type="ECO:0000256" key="8">
    <source>
        <dbReference type="ARBA" id="ARBA00022692"/>
    </source>
</evidence>
<evidence type="ECO:0000256" key="15">
    <source>
        <dbReference type="ARBA" id="ARBA00064003"/>
    </source>
</evidence>
<dbReference type="InterPro" id="IPR000014">
    <property type="entry name" value="PAS"/>
</dbReference>
<dbReference type="InterPro" id="IPR008207">
    <property type="entry name" value="Sig_transdc_His_kin_Hpt_dom"/>
</dbReference>
<evidence type="ECO:0000256" key="4">
    <source>
        <dbReference type="ARBA" id="ARBA00012438"/>
    </source>
</evidence>
<dbReference type="SUPFAM" id="SSF47226">
    <property type="entry name" value="Histidine-containing phosphotransfer domain, HPT domain"/>
    <property type="match status" value="1"/>
</dbReference>
<dbReference type="InterPro" id="IPR003661">
    <property type="entry name" value="HisK_dim/P_dom"/>
</dbReference>
<keyword evidence="8 20" id="KW-0812">Transmembrane</keyword>
<dbReference type="PROSITE" id="PS50110">
    <property type="entry name" value="RESPONSE_REGULATORY"/>
    <property type="match status" value="2"/>
</dbReference>
<reference evidence="25 26" key="1">
    <citation type="submission" date="2018-10" db="EMBL/GenBank/DDBJ databases">
        <title>Genomic Encyclopedia of Archaeal and Bacterial Type Strains, Phase II (KMG-II): from individual species to whole genera.</title>
        <authorList>
            <person name="Goeker M."/>
        </authorList>
    </citation>
    <scope>NUCLEOTIDE SEQUENCE [LARGE SCALE GENOMIC DNA]</scope>
    <source>
        <strain evidence="25 26">DSM 14954</strain>
    </source>
</reference>
<dbReference type="InterPro" id="IPR003018">
    <property type="entry name" value="GAF"/>
</dbReference>
<dbReference type="EC" id="2.7.13.3" evidence="4"/>
<dbReference type="RefSeq" id="WP_121251486.1">
    <property type="nucleotide sequence ID" value="NZ_RBIL01000001.1"/>
</dbReference>
<keyword evidence="7" id="KW-0808">Transferase</keyword>
<dbReference type="FunFam" id="1.10.287.130:FF:000002">
    <property type="entry name" value="Two-component osmosensing histidine kinase"/>
    <property type="match status" value="1"/>
</dbReference>
<dbReference type="Gene3D" id="3.30.450.40">
    <property type="match status" value="1"/>
</dbReference>
<dbReference type="Gene3D" id="3.30.565.10">
    <property type="entry name" value="Histidine kinase-like ATPase, C-terminal domain"/>
    <property type="match status" value="1"/>
</dbReference>
<dbReference type="Pfam" id="PF13185">
    <property type="entry name" value="GAF_2"/>
    <property type="match status" value="1"/>
</dbReference>
<feature type="domain" description="Response regulatory" evidence="22">
    <location>
        <begin position="706"/>
        <end position="818"/>
    </location>
</feature>
<feature type="domain" description="HPt" evidence="24">
    <location>
        <begin position="981"/>
        <end position="1076"/>
    </location>
</feature>
<evidence type="ECO:0000259" key="24">
    <source>
        <dbReference type="PROSITE" id="PS50894"/>
    </source>
</evidence>
<evidence type="ECO:0000259" key="21">
    <source>
        <dbReference type="PROSITE" id="PS50109"/>
    </source>
</evidence>
<comment type="subcellular location">
    <subcellularLocation>
        <location evidence="2">Cell membrane</location>
        <topology evidence="2">Multi-pass membrane protein</topology>
    </subcellularLocation>
</comment>
<dbReference type="Pfam" id="PF00512">
    <property type="entry name" value="HisKA"/>
    <property type="match status" value="1"/>
</dbReference>
<evidence type="ECO:0000256" key="17">
    <source>
        <dbReference type="ARBA" id="ARBA00074306"/>
    </source>
</evidence>
<dbReference type="Gene3D" id="1.20.120.160">
    <property type="entry name" value="HPT domain"/>
    <property type="match status" value="1"/>
</dbReference>
<evidence type="ECO:0000256" key="11">
    <source>
        <dbReference type="ARBA" id="ARBA00022840"/>
    </source>
</evidence>
<dbReference type="InterPro" id="IPR029016">
    <property type="entry name" value="GAF-like_dom_sf"/>
</dbReference>
<dbReference type="PANTHER" id="PTHR45339">
    <property type="entry name" value="HYBRID SIGNAL TRANSDUCTION HISTIDINE KINASE J"/>
    <property type="match status" value="1"/>
</dbReference>
<dbReference type="InterPro" id="IPR005467">
    <property type="entry name" value="His_kinase_dom"/>
</dbReference>
<evidence type="ECO:0000256" key="20">
    <source>
        <dbReference type="SAM" id="Phobius"/>
    </source>
</evidence>
<keyword evidence="9" id="KW-0547">Nucleotide-binding</keyword>
<feature type="domain" description="Response regulatory" evidence="22">
    <location>
        <begin position="842"/>
        <end position="959"/>
    </location>
</feature>
<feature type="modified residue" description="4-aspartylphosphate" evidence="19">
    <location>
        <position position="891"/>
    </location>
</feature>
<keyword evidence="10" id="KW-0418">Kinase</keyword>
<evidence type="ECO:0000256" key="3">
    <source>
        <dbReference type="ARBA" id="ARBA00006402"/>
    </source>
</evidence>
<evidence type="ECO:0000256" key="7">
    <source>
        <dbReference type="ARBA" id="ARBA00022679"/>
    </source>
</evidence>
<dbReference type="InterPro" id="IPR004358">
    <property type="entry name" value="Sig_transdc_His_kin-like_C"/>
</dbReference>
<dbReference type="CDD" id="cd00082">
    <property type="entry name" value="HisKA"/>
    <property type="match status" value="1"/>
</dbReference>
<dbReference type="InterPro" id="IPR035965">
    <property type="entry name" value="PAS-like_dom_sf"/>
</dbReference>
<comment type="catalytic activity">
    <reaction evidence="1">
        <text>ATP + protein L-histidine = ADP + protein N-phospho-L-histidine.</text>
        <dbReference type="EC" id="2.7.13.3"/>
    </reaction>
</comment>
<dbReference type="SMART" id="SM00073">
    <property type="entry name" value="HPT"/>
    <property type="match status" value="1"/>
</dbReference>
<keyword evidence="6 19" id="KW-0597">Phosphoprotein</keyword>
<dbReference type="Pfam" id="PF02518">
    <property type="entry name" value="HATPase_c"/>
    <property type="match status" value="1"/>
</dbReference>
<keyword evidence="14 20" id="KW-0472">Membrane</keyword>
<keyword evidence="12 20" id="KW-1133">Transmembrane helix</keyword>
<dbReference type="SMART" id="SM00065">
    <property type="entry name" value="GAF"/>
    <property type="match status" value="1"/>
</dbReference>
<evidence type="ECO:0000256" key="9">
    <source>
        <dbReference type="ARBA" id="ARBA00022741"/>
    </source>
</evidence>
<dbReference type="GO" id="GO:0005524">
    <property type="term" value="F:ATP binding"/>
    <property type="evidence" value="ECO:0007669"/>
    <property type="project" value="UniProtKB-KW"/>
</dbReference>
<evidence type="ECO:0000259" key="23">
    <source>
        <dbReference type="PROSITE" id="PS50112"/>
    </source>
</evidence>
<evidence type="ECO:0000256" key="13">
    <source>
        <dbReference type="ARBA" id="ARBA00023012"/>
    </source>
</evidence>
<gene>
    <name evidence="25" type="ORF">C8N24_3265</name>
</gene>
<keyword evidence="11" id="KW-0067">ATP-binding</keyword>
<dbReference type="Proteomes" id="UP000278962">
    <property type="component" value="Unassembled WGS sequence"/>
</dbReference>
<dbReference type="InterPro" id="IPR036097">
    <property type="entry name" value="HisK_dim/P_sf"/>
</dbReference>
<feature type="modified residue" description="4-aspartylphosphate" evidence="19">
    <location>
        <position position="760"/>
    </location>
</feature>
<protein>
    <recommendedName>
        <fullName evidence="17">Circadian input-output histidine kinase CikA</fullName>
        <ecNumber evidence="4">2.7.13.3</ecNumber>
    </recommendedName>
    <alternativeName>
        <fullName evidence="16">Sensory/regulatory protein RpfC</fullName>
    </alternativeName>
</protein>
<dbReference type="Gene3D" id="1.10.287.130">
    <property type="match status" value="1"/>
</dbReference>
<evidence type="ECO:0000256" key="10">
    <source>
        <dbReference type="ARBA" id="ARBA00022777"/>
    </source>
</evidence>
<dbReference type="InterPro" id="IPR036890">
    <property type="entry name" value="HATPase_C_sf"/>
</dbReference>
<dbReference type="NCBIfam" id="TIGR00229">
    <property type="entry name" value="sensory_box"/>
    <property type="match status" value="1"/>
</dbReference>
<dbReference type="InterPro" id="IPR003594">
    <property type="entry name" value="HATPase_dom"/>
</dbReference>
<feature type="modified residue" description="Phosphohistidine" evidence="18">
    <location>
        <position position="1020"/>
    </location>
</feature>
<comment type="caution">
    <text evidence="25">The sequence shown here is derived from an EMBL/GenBank/DDBJ whole genome shotgun (WGS) entry which is preliminary data.</text>
</comment>
<evidence type="ECO:0000256" key="18">
    <source>
        <dbReference type="PROSITE-ProRule" id="PRU00110"/>
    </source>
</evidence>
<evidence type="ECO:0000259" key="22">
    <source>
        <dbReference type="PROSITE" id="PS50110"/>
    </source>
</evidence>
<dbReference type="PROSITE" id="PS50894">
    <property type="entry name" value="HPT"/>
    <property type="match status" value="1"/>
</dbReference>
<dbReference type="FunFam" id="3.30.565.10:FF:000010">
    <property type="entry name" value="Sensor histidine kinase RcsC"/>
    <property type="match status" value="1"/>
</dbReference>
<dbReference type="PROSITE" id="PS50112">
    <property type="entry name" value="PAS"/>
    <property type="match status" value="1"/>
</dbReference>
<evidence type="ECO:0000256" key="14">
    <source>
        <dbReference type="ARBA" id="ARBA00023136"/>
    </source>
</evidence>
<dbReference type="PROSITE" id="PS50109">
    <property type="entry name" value="HIS_KIN"/>
    <property type="match status" value="1"/>
</dbReference>
<feature type="domain" description="PAS" evidence="23">
    <location>
        <begin position="178"/>
        <end position="214"/>
    </location>
</feature>
<dbReference type="EMBL" id="RBIL01000001">
    <property type="protein sequence ID" value="RKQ93399.1"/>
    <property type="molecule type" value="Genomic_DNA"/>
</dbReference>
<name>A0A660LFP5_9ACTN</name>
<evidence type="ECO:0000256" key="19">
    <source>
        <dbReference type="PROSITE-ProRule" id="PRU00169"/>
    </source>
</evidence>
<dbReference type="SUPFAM" id="SSF55785">
    <property type="entry name" value="PYP-like sensor domain (PAS domain)"/>
    <property type="match status" value="1"/>
</dbReference>
<keyword evidence="5" id="KW-1003">Cell membrane</keyword>
<dbReference type="OrthoDB" id="340764at2"/>
<feature type="transmembrane region" description="Helical" evidence="20">
    <location>
        <begin position="145"/>
        <end position="168"/>
    </location>
</feature>
<dbReference type="SUPFAM" id="SSF55874">
    <property type="entry name" value="ATPase domain of HSP90 chaperone/DNA topoisomerase II/histidine kinase"/>
    <property type="match status" value="1"/>
</dbReference>
<evidence type="ECO:0000256" key="1">
    <source>
        <dbReference type="ARBA" id="ARBA00000085"/>
    </source>
</evidence>
<dbReference type="SUPFAM" id="SSF47384">
    <property type="entry name" value="Homodimeric domain of signal transducing histidine kinase"/>
    <property type="match status" value="1"/>
</dbReference>
<dbReference type="InterPro" id="IPR001789">
    <property type="entry name" value="Sig_transdc_resp-reg_receiver"/>
</dbReference>
<dbReference type="CDD" id="cd16922">
    <property type="entry name" value="HATPase_EvgS-ArcB-TorS-like"/>
    <property type="match status" value="1"/>
</dbReference>
<dbReference type="Pfam" id="PF00072">
    <property type="entry name" value="Response_reg"/>
    <property type="match status" value="2"/>
</dbReference>